<proteinExistence type="predicted"/>
<dbReference type="AlphaFoldDB" id="B8KWD1"/>
<dbReference type="RefSeq" id="WP_009020504.1">
    <property type="nucleotide sequence ID" value="NZ_DS999411.1"/>
</dbReference>
<dbReference type="EMBL" id="DS999411">
    <property type="protein sequence ID" value="EED35758.1"/>
    <property type="molecule type" value="Genomic_DNA"/>
</dbReference>
<organism evidence="1 2">
    <name type="scientific">Luminiphilus syltensis NOR5-1B</name>
    <dbReference type="NCBI Taxonomy" id="565045"/>
    <lineage>
        <taxon>Bacteria</taxon>
        <taxon>Pseudomonadati</taxon>
        <taxon>Pseudomonadota</taxon>
        <taxon>Gammaproteobacteria</taxon>
        <taxon>Cellvibrionales</taxon>
        <taxon>Halieaceae</taxon>
        <taxon>Luminiphilus</taxon>
    </lineage>
</organism>
<protein>
    <submittedName>
        <fullName evidence="1">Uncharacterized protein</fullName>
    </submittedName>
</protein>
<evidence type="ECO:0000313" key="1">
    <source>
        <dbReference type="EMBL" id="EED35758.1"/>
    </source>
</evidence>
<dbReference type="HOGENOM" id="CLU_2880529_0_0_6"/>
<sequence length="63" mass="6857">MGLARVSDPDRLIKSRLLFLLSSAGELGDLGALPQLRLKPETPAELRDKNWPAIQEMTEALGG</sequence>
<gene>
    <name evidence="1" type="ORF">NOR51B_1705</name>
</gene>
<dbReference type="Proteomes" id="UP000004699">
    <property type="component" value="Unassembled WGS sequence"/>
</dbReference>
<reference evidence="2" key="1">
    <citation type="journal article" date="2013" name="BMC Microbiol.">
        <title>Taxonomy and evolution of bacteriochlorophyll a-containing members of the OM60/NOR5 clade of marine gammaproteobacteria: description of Luminiphilus syltensis gen. nov., sp. nov., reclassification of Haliea rubra as Pseudohaliea rubra gen. nov., comb. nov., and emendation of Chromatocurvus halotolerans.</title>
        <authorList>
            <person name="Spring S."/>
            <person name="Riedel T."/>
            <person name="Sproer C."/>
            <person name="Yan S."/>
            <person name="Harder J."/>
            <person name="Fuchs B.M."/>
        </authorList>
    </citation>
    <scope>NUCLEOTIDE SEQUENCE [LARGE SCALE GENOMIC DNA]</scope>
    <source>
        <strain evidence="2">NOR51-B</strain>
    </source>
</reference>
<evidence type="ECO:0000313" key="2">
    <source>
        <dbReference type="Proteomes" id="UP000004699"/>
    </source>
</evidence>
<accession>B8KWD1</accession>
<keyword evidence="2" id="KW-1185">Reference proteome</keyword>
<name>B8KWD1_9GAMM</name>